<keyword evidence="2" id="KW-1185">Reference proteome</keyword>
<reference evidence="1 2" key="1">
    <citation type="submission" date="2016-11" db="EMBL/GenBank/DDBJ databases">
        <authorList>
            <person name="Jaros S."/>
            <person name="Januszkiewicz K."/>
            <person name="Wedrychowicz H."/>
        </authorList>
    </citation>
    <scope>NUCLEOTIDE SEQUENCE [LARGE SCALE GENOMIC DNA]</scope>
    <source>
        <strain evidence="1 2">DSM 26892</strain>
    </source>
</reference>
<sequence>MAIKSHAFGRVTLTNDDAEKFSRQVKYGRPTKTAKESVARGLELTKKFKEGGKVSFKSYPREEKIAG</sequence>
<accession>A0A1M6F2T4</accession>
<dbReference type="Proteomes" id="UP000184040">
    <property type="component" value="Unassembled WGS sequence"/>
</dbReference>
<dbReference type="STRING" id="313368.SAMN04488012_103316"/>
<proteinExistence type="predicted"/>
<organism evidence="1 2">
    <name type="scientific">Palleronia salina</name>
    <dbReference type="NCBI Taxonomy" id="313368"/>
    <lineage>
        <taxon>Bacteria</taxon>
        <taxon>Pseudomonadati</taxon>
        <taxon>Pseudomonadota</taxon>
        <taxon>Alphaproteobacteria</taxon>
        <taxon>Rhodobacterales</taxon>
        <taxon>Roseobacteraceae</taxon>
        <taxon>Palleronia</taxon>
    </lineage>
</organism>
<dbReference type="AlphaFoldDB" id="A0A1M6F2T4"/>
<evidence type="ECO:0000313" key="2">
    <source>
        <dbReference type="Proteomes" id="UP000184040"/>
    </source>
</evidence>
<dbReference type="RefSeq" id="WP_073128011.1">
    <property type="nucleotide sequence ID" value="NZ_FQZA01000003.1"/>
</dbReference>
<name>A0A1M6F2T4_9RHOB</name>
<dbReference type="EMBL" id="FQZA01000003">
    <property type="protein sequence ID" value="SHI91975.1"/>
    <property type="molecule type" value="Genomic_DNA"/>
</dbReference>
<evidence type="ECO:0000313" key="1">
    <source>
        <dbReference type="EMBL" id="SHI91975.1"/>
    </source>
</evidence>
<protein>
    <submittedName>
        <fullName evidence="1">Uncharacterized protein</fullName>
    </submittedName>
</protein>
<gene>
    <name evidence="1" type="ORF">SAMN04488012_103316</name>
</gene>